<proteinExistence type="predicted"/>
<reference evidence="2 3" key="2">
    <citation type="journal article" date="2019" name="G3 (Bethesda)">
        <title>Hybrid Assembly of the Genome of the Entomopathogenic Nematode Steinernema carpocapsae Identifies the X-Chromosome.</title>
        <authorList>
            <person name="Serra L."/>
            <person name="Macchietto M."/>
            <person name="Macias-Munoz A."/>
            <person name="McGill C.J."/>
            <person name="Rodriguez I.M."/>
            <person name="Rodriguez B."/>
            <person name="Murad R."/>
            <person name="Mortazavi A."/>
        </authorList>
    </citation>
    <scope>NUCLEOTIDE SEQUENCE [LARGE SCALE GENOMIC DNA]</scope>
    <source>
        <strain evidence="2 3">ALL</strain>
    </source>
</reference>
<evidence type="ECO:0000256" key="1">
    <source>
        <dbReference type="SAM" id="Phobius"/>
    </source>
</evidence>
<feature type="transmembrane region" description="Helical" evidence="1">
    <location>
        <begin position="29"/>
        <end position="53"/>
    </location>
</feature>
<comment type="caution">
    <text evidence="2">The sequence shown here is derived from an EMBL/GenBank/DDBJ whole genome shotgun (WGS) entry which is preliminary data.</text>
</comment>
<protein>
    <submittedName>
        <fullName evidence="2">Uncharacterized protein</fullName>
    </submittedName>
</protein>
<organism evidence="2 3">
    <name type="scientific">Steinernema carpocapsae</name>
    <name type="common">Entomopathogenic nematode</name>
    <dbReference type="NCBI Taxonomy" id="34508"/>
    <lineage>
        <taxon>Eukaryota</taxon>
        <taxon>Metazoa</taxon>
        <taxon>Ecdysozoa</taxon>
        <taxon>Nematoda</taxon>
        <taxon>Chromadorea</taxon>
        <taxon>Rhabditida</taxon>
        <taxon>Tylenchina</taxon>
        <taxon>Panagrolaimomorpha</taxon>
        <taxon>Strongyloidoidea</taxon>
        <taxon>Steinernematidae</taxon>
        <taxon>Steinernema</taxon>
    </lineage>
</organism>
<sequence length="75" mass="8781">MYDFQRAISRGFETLVSFLQEKNIVYEHLVLIILLVMVIDLIYIIYAVIRLCCKAVKSCGRRRVNSEYQECSSDT</sequence>
<keyword evidence="1" id="KW-0812">Transmembrane</keyword>
<keyword evidence="1" id="KW-1133">Transmembrane helix</keyword>
<gene>
    <name evidence="2" type="ORF">L596_010681</name>
</gene>
<dbReference type="Proteomes" id="UP000298663">
    <property type="component" value="Unassembled WGS sequence"/>
</dbReference>
<dbReference type="AlphaFoldDB" id="A0A4U5PJ94"/>
<dbReference type="EMBL" id="AZBU02000002">
    <property type="protein sequence ID" value="TKR96698.1"/>
    <property type="molecule type" value="Genomic_DNA"/>
</dbReference>
<name>A0A4U5PJ94_STECR</name>
<reference evidence="2 3" key="1">
    <citation type="journal article" date="2015" name="Genome Biol.">
        <title>Comparative genomics of Steinernema reveals deeply conserved gene regulatory networks.</title>
        <authorList>
            <person name="Dillman A.R."/>
            <person name="Macchietto M."/>
            <person name="Porter C.F."/>
            <person name="Rogers A."/>
            <person name="Williams B."/>
            <person name="Antoshechkin I."/>
            <person name="Lee M.M."/>
            <person name="Goodwin Z."/>
            <person name="Lu X."/>
            <person name="Lewis E.E."/>
            <person name="Goodrich-Blair H."/>
            <person name="Stock S.P."/>
            <person name="Adams B.J."/>
            <person name="Sternberg P.W."/>
            <person name="Mortazavi A."/>
        </authorList>
    </citation>
    <scope>NUCLEOTIDE SEQUENCE [LARGE SCALE GENOMIC DNA]</scope>
    <source>
        <strain evidence="2 3">ALL</strain>
    </source>
</reference>
<keyword evidence="1" id="KW-0472">Membrane</keyword>
<evidence type="ECO:0000313" key="2">
    <source>
        <dbReference type="EMBL" id="TKR96698.1"/>
    </source>
</evidence>
<evidence type="ECO:0000313" key="3">
    <source>
        <dbReference type="Proteomes" id="UP000298663"/>
    </source>
</evidence>
<accession>A0A4U5PJ94</accession>
<keyword evidence="3" id="KW-1185">Reference proteome</keyword>